<reference evidence="14 15" key="1">
    <citation type="submission" date="2023-04" db="EMBL/GenBank/DDBJ databases">
        <title>A novel bacteria isolated from coastal sediment.</title>
        <authorList>
            <person name="Liu X.-J."/>
            <person name="Du Z.-J."/>
        </authorList>
    </citation>
    <scope>NUCLEOTIDE SEQUENCE [LARGE SCALE GENOMIC DNA]</scope>
    <source>
        <strain evidence="14 15">SDUM461004</strain>
    </source>
</reference>
<name>A0ABU1APZ8_9BACT</name>
<feature type="chain" id="PRO_5045212499" description="thioredoxin-dependent peroxiredoxin" evidence="12">
    <location>
        <begin position="25"/>
        <end position="189"/>
    </location>
</feature>
<dbReference type="Proteomes" id="UP001243717">
    <property type="component" value="Unassembled WGS sequence"/>
</dbReference>
<sequence length="189" mass="21010">MLKQSICAYVYLLLTAFAPLLANAAPSDPRDVNPIEVGSALPEAQITNAQGTTVSIREIAGAQKSILIFYRGSWCPYCTKHLASIGQHEQAILKKGYQIIAISPDQPEATRNYIDKSDLNYSVYSDSTMAATKAFGLAFEWENQKSNRTELRPVPAVFITDAAGRIRFRHFDPNYRERLSPEALLKALD</sequence>
<comment type="function">
    <text evidence="1">Thiol-specific peroxidase that catalyzes the reduction of hydrogen peroxide and organic hydroperoxides to water and alcohols, respectively. Plays a role in cell protection against oxidative stress by detoxifying peroxides and as sensor of hydrogen peroxide-mediated signaling events.</text>
</comment>
<dbReference type="RefSeq" id="WP_308986280.1">
    <property type="nucleotide sequence ID" value="NZ_JARXIC010000034.1"/>
</dbReference>
<evidence type="ECO:0000256" key="11">
    <source>
        <dbReference type="ARBA" id="ARBA00049091"/>
    </source>
</evidence>
<feature type="signal peptide" evidence="12">
    <location>
        <begin position="1"/>
        <end position="24"/>
    </location>
</feature>
<evidence type="ECO:0000256" key="6">
    <source>
        <dbReference type="ARBA" id="ARBA00023157"/>
    </source>
</evidence>
<dbReference type="PANTHER" id="PTHR42801:SF7">
    <property type="entry name" value="SLL1159 PROTEIN"/>
    <property type="match status" value="1"/>
</dbReference>
<evidence type="ECO:0000256" key="7">
    <source>
        <dbReference type="ARBA" id="ARBA00023284"/>
    </source>
</evidence>
<keyword evidence="5" id="KW-0560">Oxidoreductase</keyword>
<evidence type="ECO:0000256" key="2">
    <source>
        <dbReference type="ARBA" id="ARBA00013017"/>
    </source>
</evidence>
<evidence type="ECO:0000256" key="12">
    <source>
        <dbReference type="SAM" id="SignalP"/>
    </source>
</evidence>
<evidence type="ECO:0000256" key="1">
    <source>
        <dbReference type="ARBA" id="ARBA00003330"/>
    </source>
</evidence>
<evidence type="ECO:0000256" key="3">
    <source>
        <dbReference type="ARBA" id="ARBA00022559"/>
    </source>
</evidence>
<evidence type="ECO:0000259" key="13">
    <source>
        <dbReference type="PROSITE" id="PS51352"/>
    </source>
</evidence>
<accession>A0ABU1APZ8</accession>
<dbReference type="PANTHER" id="PTHR42801">
    <property type="entry name" value="THIOREDOXIN-DEPENDENT PEROXIDE REDUCTASE"/>
    <property type="match status" value="1"/>
</dbReference>
<keyword evidence="3" id="KW-0575">Peroxidase</keyword>
<gene>
    <name evidence="14" type="ORF">QEH59_15465</name>
</gene>
<dbReference type="InterPro" id="IPR013766">
    <property type="entry name" value="Thioredoxin_domain"/>
</dbReference>
<comment type="similarity">
    <text evidence="9">Belongs to the peroxiredoxin family. BCP/PrxQ subfamily.</text>
</comment>
<evidence type="ECO:0000256" key="9">
    <source>
        <dbReference type="ARBA" id="ARBA00038489"/>
    </source>
</evidence>
<keyword evidence="12" id="KW-0732">Signal</keyword>
<dbReference type="PROSITE" id="PS51352">
    <property type="entry name" value="THIOREDOXIN_2"/>
    <property type="match status" value="1"/>
</dbReference>
<evidence type="ECO:0000313" key="14">
    <source>
        <dbReference type="EMBL" id="MDQ8195831.1"/>
    </source>
</evidence>
<dbReference type="SUPFAM" id="SSF52833">
    <property type="entry name" value="Thioredoxin-like"/>
    <property type="match status" value="1"/>
</dbReference>
<dbReference type="EMBL" id="JARXIC010000034">
    <property type="protein sequence ID" value="MDQ8195831.1"/>
    <property type="molecule type" value="Genomic_DNA"/>
</dbReference>
<protein>
    <recommendedName>
        <fullName evidence="2">thioredoxin-dependent peroxiredoxin</fullName>
        <ecNumber evidence="2">1.11.1.24</ecNumber>
    </recommendedName>
    <alternativeName>
        <fullName evidence="8">Thioredoxin peroxidase</fullName>
    </alternativeName>
    <alternativeName>
        <fullName evidence="10">Thioredoxin-dependent peroxiredoxin Bcp</fullName>
    </alternativeName>
</protein>
<dbReference type="Pfam" id="PF00578">
    <property type="entry name" value="AhpC-TSA"/>
    <property type="match status" value="1"/>
</dbReference>
<keyword evidence="6" id="KW-1015">Disulfide bond</keyword>
<organism evidence="14 15">
    <name type="scientific">Thalassobacterium sedimentorum</name>
    <dbReference type="NCBI Taxonomy" id="3041258"/>
    <lineage>
        <taxon>Bacteria</taxon>
        <taxon>Pseudomonadati</taxon>
        <taxon>Verrucomicrobiota</taxon>
        <taxon>Opitutia</taxon>
        <taxon>Puniceicoccales</taxon>
        <taxon>Coraliomargaritaceae</taxon>
        <taxon>Thalassobacterium</taxon>
    </lineage>
</organism>
<evidence type="ECO:0000256" key="8">
    <source>
        <dbReference type="ARBA" id="ARBA00032824"/>
    </source>
</evidence>
<proteinExistence type="inferred from homology"/>
<evidence type="ECO:0000313" key="15">
    <source>
        <dbReference type="Proteomes" id="UP001243717"/>
    </source>
</evidence>
<comment type="catalytic activity">
    <reaction evidence="11">
        <text>a hydroperoxide + [thioredoxin]-dithiol = an alcohol + [thioredoxin]-disulfide + H2O</text>
        <dbReference type="Rhea" id="RHEA:62620"/>
        <dbReference type="Rhea" id="RHEA-COMP:10698"/>
        <dbReference type="Rhea" id="RHEA-COMP:10700"/>
        <dbReference type="ChEBI" id="CHEBI:15377"/>
        <dbReference type="ChEBI" id="CHEBI:29950"/>
        <dbReference type="ChEBI" id="CHEBI:30879"/>
        <dbReference type="ChEBI" id="CHEBI:35924"/>
        <dbReference type="ChEBI" id="CHEBI:50058"/>
        <dbReference type="EC" id="1.11.1.24"/>
    </reaction>
</comment>
<dbReference type="InterPro" id="IPR036249">
    <property type="entry name" value="Thioredoxin-like_sf"/>
</dbReference>
<comment type="caution">
    <text evidence="14">The sequence shown here is derived from an EMBL/GenBank/DDBJ whole genome shotgun (WGS) entry which is preliminary data.</text>
</comment>
<keyword evidence="4" id="KW-0049">Antioxidant</keyword>
<dbReference type="InterPro" id="IPR050924">
    <property type="entry name" value="Peroxiredoxin_BCP/PrxQ"/>
</dbReference>
<dbReference type="EC" id="1.11.1.24" evidence="2"/>
<dbReference type="Gene3D" id="3.40.30.10">
    <property type="entry name" value="Glutaredoxin"/>
    <property type="match status" value="1"/>
</dbReference>
<dbReference type="InterPro" id="IPR000866">
    <property type="entry name" value="AhpC/TSA"/>
</dbReference>
<keyword evidence="15" id="KW-1185">Reference proteome</keyword>
<evidence type="ECO:0000256" key="4">
    <source>
        <dbReference type="ARBA" id="ARBA00022862"/>
    </source>
</evidence>
<evidence type="ECO:0000256" key="10">
    <source>
        <dbReference type="ARBA" id="ARBA00042639"/>
    </source>
</evidence>
<feature type="domain" description="Thioredoxin" evidence="13">
    <location>
        <begin position="35"/>
        <end position="189"/>
    </location>
</feature>
<keyword evidence="7" id="KW-0676">Redox-active center</keyword>
<evidence type="ECO:0000256" key="5">
    <source>
        <dbReference type="ARBA" id="ARBA00023002"/>
    </source>
</evidence>
<dbReference type="CDD" id="cd02970">
    <property type="entry name" value="PRX_like2"/>
    <property type="match status" value="1"/>
</dbReference>